<evidence type="ECO:0000313" key="4">
    <source>
        <dbReference type="Proteomes" id="UP000054270"/>
    </source>
</evidence>
<feature type="region of interest" description="Disordered" evidence="1">
    <location>
        <begin position="1"/>
        <end position="49"/>
    </location>
</feature>
<dbReference type="OMA" id="LAYRENI"/>
<dbReference type="EMBL" id="KN817577">
    <property type="protein sequence ID" value="KJA19498.1"/>
    <property type="molecule type" value="Genomic_DNA"/>
</dbReference>
<feature type="compositionally biased region" description="Low complexity" evidence="1">
    <location>
        <begin position="29"/>
        <end position="43"/>
    </location>
</feature>
<organism evidence="3 4">
    <name type="scientific">Hypholoma sublateritium (strain FD-334 SS-4)</name>
    <dbReference type="NCBI Taxonomy" id="945553"/>
    <lineage>
        <taxon>Eukaryota</taxon>
        <taxon>Fungi</taxon>
        <taxon>Dikarya</taxon>
        <taxon>Basidiomycota</taxon>
        <taxon>Agaricomycotina</taxon>
        <taxon>Agaricomycetes</taxon>
        <taxon>Agaricomycetidae</taxon>
        <taxon>Agaricales</taxon>
        <taxon>Agaricineae</taxon>
        <taxon>Strophariaceae</taxon>
        <taxon>Hypholoma</taxon>
    </lineage>
</organism>
<keyword evidence="4" id="KW-1185">Reference proteome</keyword>
<sequence>MAQHAIVNTPPNYAMPTALRSPGFHSELPTYSPRRSPSTNTSRHSLREDRTKEFEYDIKNRGKTTAMLTLLAEQSYSKHVPTFLQGSPVRGRVYLTAEKLESVQLITVTIHGKIISGADPTQHKTFLEVVQHVWSAEDGLPSRDLGSSNPTSPTTPNWSSASSSSGDTGLPPQGNGRLQHGGYSWNFAVHIPREVSVPYGKNKQLGTFALPETFIDRLSRASIAYEVSVHFMRGKWRSDYRIPVPFGYIPLTRPGPFSTLRQLSYAENAPLLGPTVDLEGWHRVNPITVQGTLFNNRNVSFRCTLFLAKPLSYTRGSLIPLSICFEGDDQQGLDLLSAPGSIDIRLGRRVRYHYDYLNTLGAHHLKDTIDFFDRAVLWPSHEGADDPRHRLRYVNGEIHVKTDAKPTCAIGDFRIEYTVILSLEAPGFEPSEKRPPVLQPVDIVSVYAPGARPKKYAPPGYDLPTVPSFYLAE</sequence>
<dbReference type="AlphaFoldDB" id="A0A0D2M863"/>
<dbReference type="InterPro" id="IPR014752">
    <property type="entry name" value="Arrestin-like_C"/>
</dbReference>
<feature type="domain" description="Arrestin-like N-terminal" evidence="2">
    <location>
        <begin position="78"/>
        <end position="231"/>
    </location>
</feature>
<dbReference type="OrthoDB" id="3261578at2759"/>
<evidence type="ECO:0000256" key="1">
    <source>
        <dbReference type="SAM" id="MobiDB-lite"/>
    </source>
</evidence>
<dbReference type="InterPro" id="IPR011021">
    <property type="entry name" value="Arrestin-like_N"/>
</dbReference>
<evidence type="ECO:0000313" key="3">
    <source>
        <dbReference type="EMBL" id="KJA19498.1"/>
    </source>
</evidence>
<dbReference type="Gene3D" id="2.60.40.640">
    <property type="match status" value="1"/>
</dbReference>
<protein>
    <recommendedName>
        <fullName evidence="2">Arrestin-like N-terminal domain-containing protein</fullName>
    </recommendedName>
</protein>
<feature type="compositionally biased region" description="Low complexity" evidence="1">
    <location>
        <begin position="147"/>
        <end position="165"/>
    </location>
</feature>
<proteinExistence type="predicted"/>
<reference evidence="4" key="1">
    <citation type="submission" date="2014-04" db="EMBL/GenBank/DDBJ databases">
        <title>Evolutionary Origins and Diversification of the Mycorrhizal Mutualists.</title>
        <authorList>
            <consortium name="DOE Joint Genome Institute"/>
            <consortium name="Mycorrhizal Genomics Consortium"/>
            <person name="Kohler A."/>
            <person name="Kuo A."/>
            <person name="Nagy L.G."/>
            <person name="Floudas D."/>
            <person name="Copeland A."/>
            <person name="Barry K.W."/>
            <person name="Cichocki N."/>
            <person name="Veneault-Fourrey C."/>
            <person name="LaButti K."/>
            <person name="Lindquist E.A."/>
            <person name="Lipzen A."/>
            <person name="Lundell T."/>
            <person name="Morin E."/>
            <person name="Murat C."/>
            <person name="Riley R."/>
            <person name="Ohm R."/>
            <person name="Sun H."/>
            <person name="Tunlid A."/>
            <person name="Henrissat B."/>
            <person name="Grigoriev I.V."/>
            <person name="Hibbett D.S."/>
            <person name="Martin F."/>
        </authorList>
    </citation>
    <scope>NUCLEOTIDE SEQUENCE [LARGE SCALE GENOMIC DNA]</scope>
    <source>
        <strain evidence="4">FD-334 SS-4</strain>
    </source>
</reference>
<feature type="region of interest" description="Disordered" evidence="1">
    <location>
        <begin position="140"/>
        <end position="176"/>
    </location>
</feature>
<gene>
    <name evidence="3" type="ORF">HYPSUDRAFT_204546</name>
</gene>
<dbReference type="Pfam" id="PF00339">
    <property type="entry name" value="Arrestin_N"/>
    <property type="match status" value="1"/>
</dbReference>
<accession>A0A0D2M863</accession>
<evidence type="ECO:0000259" key="2">
    <source>
        <dbReference type="Pfam" id="PF00339"/>
    </source>
</evidence>
<name>A0A0D2M863_HYPSF</name>
<dbReference type="Proteomes" id="UP000054270">
    <property type="component" value="Unassembled WGS sequence"/>
</dbReference>